<comment type="caution">
    <text evidence="1">The sequence shown here is derived from an EMBL/GenBank/DDBJ whole genome shotgun (WGS) entry which is preliminary data.</text>
</comment>
<accession>A0AAW2GMB4</accession>
<proteinExistence type="predicted"/>
<dbReference type="AlphaFoldDB" id="A0AAW2GMB4"/>
<reference evidence="1 2" key="1">
    <citation type="submission" date="2023-03" db="EMBL/GenBank/DDBJ databases">
        <title>High recombination rates correlate with genetic variation in Cardiocondyla obscurior ants.</title>
        <authorList>
            <person name="Errbii M."/>
        </authorList>
    </citation>
    <scope>NUCLEOTIDE SEQUENCE [LARGE SCALE GENOMIC DNA]</scope>
    <source>
        <strain evidence="1">Alpha-2009</strain>
        <tissue evidence="1">Whole body</tissue>
    </source>
</reference>
<organism evidence="1 2">
    <name type="scientific">Cardiocondyla obscurior</name>
    <dbReference type="NCBI Taxonomy" id="286306"/>
    <lineage>
        <taxon>Eukaryota</taxon>
        <taxon>Metazoa</taxon>
        <taxon>Ecdysozoa</taxon>
        <taxon>Arthropoda</taxon>
        <taxon>Hexapoda</taxon>
        <taxon>Insecta</taxon>
        <taxon>Pterygota</taxon>
        <taxon>Neoptera</taxon>
        <taxon>Endopterygota</taxon>
        <taxon>Hymenoptera</taxon>
        <taxon>Apocrita</taxon>
        <taxon>Aculeata</taxon>
        <taxon>Formicoidea</taxon>
        <taxon>Formicidae</taxon>
        <taxon>Myrmicinae</taxon>
        <taxon>Cardiocondyla</taxon>
    </lineage>
</organism>
<sequence>MAVSECTHAGIPLFEVLGIGSSLRYVPYSYQSDKFTGNVSIESAFTPASELSNLCQVSSHISKTIHTSHQLRGQSANIPQQSNTISPMISQATESPFSPGNSSCLDYLAVSKERINAVSWNRRLSERLERVIAVYVSVGRKKKKKRMKSEIIISTASKLMTVLHVTTYTI</sequence>
<evidence type="ECO:0000313" key="1">
    <source>
        <dbReference type="EMBL" id="KAL0127582.1"/>
    </source>
</evidence>
<keyword evidence="2" id="KW-1185">Reference proteome</keyword>
<protein>
    <submittedName>
        <fullName evidence="1">Uncharacterized protein</fullName>
    </submittedName>
</protein>
<gene>
    <name evidence="1" type="ORF">PUN28_003103</name>
</gene>
<dbReference type="EMBL" id="JADYXP020000003">
    <property type="protein sequence ID" value="KAL0127582.1"/>
    <property type="molecule type" value="Genomic_DNA"/>
</dbReference>
<evidence type="ECO:0000313" key="2">
    <source>
        <dbReference type="Proteomes" id="UP001430953"/>
    </source>
</evidence>
<name>A0AAW2GMB4_9HYME</name>
<dbReference type="Proteomes" id="UP001430953">
    <property type="component" value="Unassembled WGS sequence"/>
</dbReference>